<dbReference type="GO" id="GO:0051028">
    <property type="term" value="P:mRNA transport"/>
    <property type="evidence" value="ECO:0007669"/>
    <property type="project" value="UniProtKB-KW"/>
</dbReference>
<dbReference type="GO" id="GO:0006405">
    <property type="term" value="P:RNA export from nucleus"/>
    <property type="evidence" value="ECO:0007669"/>
    <property type="project" value="TreeGrafter"/>
</dbReference>
<dbReference type="Gene3D" id="1.10.10.2360">
    <property type="match status" value="1"/>
</dbReference>
<keyword evidence="9" id="KW-0811">Translocation</keyword>
<comment type="subcellular location">
    <subcellularLocation>
        <location evidence="2">Nucleus membrane</location>
        <topology evidence="2">Peripheral membrane protein</topology>
        <orientation evidence="2">Nucleoplasmic side</orientation>
    </subcellularLocation>
    <subcellularLocation>
        <location evidence="1">Nucleus</location>
        <location evidence="1">Nuclear pore complex</location>
    </subcellularLocation>
</comment>
<dbReference type="InterPro" id="IPR036903">
    <property type="entry name" value="Nup98_auto-Pept-S59_dom_sf"/>
</dbReference>
<dbReference type="GO" id="GO:0000973">
    <property type="term" value="P:post-transcriptional tethering of RNA polymerase II gene DNA at nuclear periphery"/>
    <property type="evidence" value="ECO:0007669"/>
    <property type="project" value="TreeGrafter"/>
</dbReference>
<evidence type="ECO:0000313" key="14">
    <source>
        <dbReference type="EMBL" id="CAG6649685.1"/>
    </source>
</evidence>
<dbReference type="SUPFAM" id="SSF82215">
    <property type="entry name" value="C-terminal autoproteolytic domain of nucleoporin nup98"/>
    <property type="match status" value="1"/>
</dbReference>
<keyword evidence="10" id="KW-0906">Nuclear pore complex</keyword>
<dbReference type="GO" id="GO:0034398">
    <property type="term" value="P:telomere tethering at nuclear periphery"/>
    <property type="evidence" value="ECO:0007669"/>
    <property type="project" value="TreeGrafter"/>
</dbReference>
<dbReference type="GO" id="GO:0003723">
    <property type="term" value="F:RNA binding"/>
    <property type="evidence" value="ECO:0007669"/>
    <property type="project" value="TreeGrafter"/>
</dbReference>
<dbReference type="GO" id="GO:0008139">
    <property type="term" value="F:nuclear localization sequence binding"/>
    <property type="evidence" value="ECO:0007669"/>
    <property type="project" value="TreeGrafter"/>
</dbReference>
<feature type="compositionally biased region" description="Low complexity" evidence="12">
    <location>
        <begin position="653"/>
        <end position="673"/>
    </location>
</feature>
<feature type="region of interest" description="Disordered" evidence="12">
    <location>
        <begin position="652"/>
        <end position="673"/>
    </location>
</feature>
<evidence type="ECO:0000256" key="1">
    <source>
        <dbReference type="ARBA" id="ARBA00004567"/>
    </source>
</evidence>
<evidence type="ECO:0000256" key="5">
    <source>
        <dbReference type="ARBA" id="ARBA00022448"/>
    </source>
</evidence>
<dbReference type="EMBL" id="HBUF01159191">
    <property type="protein sequence ID" value="CAG6649685.1"/>
    <property type="molecule type" value="Transcribed_RNA"/>
</dbReference>
<dbReference type="Gene3D" id="1.25.40.690">
    <property type="match status" value="1"/>
</dbReference>
<evidence type="ECO:0000256" key="2">
    <source>
        <dbReference type="ARBA" id="ARBA00004620"/>
    </source>
</evidence>
<keyword evidence="5" id="KW-0813">Transport</keyword>
<evidence type="ECO:0000256" key="6">
    <source>
        <dbReference type="ARBA" id="ARBA00022813"/>
    </source>
</evidence>
<dbReference type="InterPro" id="IPR037665">
    <property type="entry name" value="Nucleoporin_S59-like"/>
</dbReference>
<comment type="similarity">
    <text evidence="3">Belongs to the nucleoporin GLFG family.</text>
</comment>
<evidence type="ECO:0000256" key="10">
    <source>
        <dbReference type="ARBA" id="ARBA00023132"/>
    </source>
</evidence>
<dbReference type="GO" id="GO:0031965">
    <property type="term" value="C:nuclear membrane"/>
    <property type="evidence" value="ECO:0007669"/>
    <property type="project" value="UniProtKB-SubCell"/>
</dbReference>
<evidence type="ECO:0000256" key="3">
    <source>
        <dbReference type="ARBA" id="ARBA00008926"/>
    </source>
</evidence>
<reference evidence="14" key="1">
    <citation type="submission" date="2021-05" db="EMBL/GenBank/DDBJ databases">
        <authorList>
            <person name="Alioto T."/>
            <person name="Alioto T."/>
            <person name="Gomez Garrido J."/>
        </authorList>
    </citation>
    <scope>NUCLEOTIDE SEQUENCE</scope>
</reference>
<accession>A0A8D8W9A6</accession>
<evidence type="ECO:0000256" key="4">
    <source>
        <dbReference type="ARBA" id="ARBA00013472"/>
    </source>
</evidence>
<protein>
    <recommendedName>
        <fullName evidence="4">Nuclear pore complex protein Nup98-Nup96</fullName>
    </recommendedName>
</protein>
<keyword evidence="11" id="KW-0539">Nucleus</keyword>
<sequence>MFGQSFGQASTSSAFGQSSFGKPAFSSPGFGATNNSLFGQTTAQQPTTSLFGGTQQQTSTFGTGLFGSQPQATTSTGTSLFGNQQQPAANSTGLFGASGTAFGQNKPAFGGFGGTTSGGGGLFGQSTMFGQTNQAQPATSTLFGGTSSAFGGAATTGTTIKFAPVTGTDTMMRGGNSQTINTRHVCITCMKEYETKSLEELRYEDYKANRKGPQQGAQTTGSFFGSTAQPSMFGANTSTAQPTTSLFGGATENKPLFGQQSTTTFGQPTNTFGTTNSLFGKPNTGFGAAVTTQSNTFSFNPTNTFGQNNATAIKPFGAAAPQTSNLFGTNTSQATPTFGATQTSGFGSFGSNQNQGLNFNQNKPTFNLGGTATSSTGFGFGTNTATNNTSLFGQKPATNNFGLPSTASPFGTSTSFGAQPTSTPSLFNSFNKPTPGFQFNTNTTPNTSLGSTFGGGGSLFGNTNAKPTGSLFGNTTNTGGLFGNSSFGTNTGNTNTFGQGLNTSFNLGGTNNTFNNPLAPQAPPPTNNVNTQQIVNLASVPYFSAPTLYKGILPTTSSSSKLDELILPAFQKNRINNKNVTINANASHNKIKIKPVGTTNASTKSLFDGLPNDTDDSEKYFNINKSAPKRLILLPKKTKSMNIINTTSAKSDVTLNNSSTSSPSASSPLATPVSSKMSLNLGEVKENISPSVKVSDMEVTKSPINTIEKENKQVEVFNIKLTRKGYYLSPTLNELKQLKSNTNGPCIVEGFTIGHEEFGNVCYLQSIDISEMNNLDFDSIVEFRFKEVILYPDDFNKPPVGTALNRPAKVTLLKVWPKDKTTGELIRDVAKIKSLNYEEIVIKACKRMNVDYVSYQPETGSWCFKVPHFSKYGLLNSDEEGESEPKKPKIFMSTPLQQVDNQNVIKEKIMPIMPKHMLRNEILVKEMNRNFVGSDISKNMLSIDETMDYIESSTEALSRHMGTDPYKVQLMKQCFEDTFDSYGFSMGVSREFYIENKAHYSGGSLFKTGNFVQPTLDLPSSVRTLTPTSELDIDDDDQSTEPSGVLMLDSKPNKLELVPVKFQQSRLCKTDANITLSSGRSNFLSVENAKQLDRKFSISWLNYKRTFLMTCNDNLMSDDLSDVCNFFALPPVSNNLLQLIDTSTPCLNDKDLLLLKDHLQVCVQNSSIVTKQNCSFVTLKPGNKVIHEHFNLYSMSSSDTYDAQVWKLCVALWGTLDSKDNSHEVNIKRKENLTEWLESVMESMNSEQSIFSLVTQHKLYDAIVLAQKTDNLYLSGVLSMLGCSEIGQAFMQAQLSHYINATSDTFIDKDILKLMLLTSGQPLYDGTTGIINVCESLNWKLAFGLHLWYLEPSFKSIADVVHKFEAAWNSEEAYCLPPLPQYEGTEFKDLCYHLLVLYSHKSHSLVELLNPGTHSANPLDYRLSWFIMQSLKSLGYSHLDQKIATKYHVAFASQLLSYDLWEFAIFVLMHIEDDALRKHHIDRILESHIQLCPSTSELTPKESFLIETLYVPCEWIYKCKGHLAMYKSEYWDACEYFLKAKEYLKCHQVLFDKVVSVAIMNHQYTFIEDILSEIFANITHSDKNTWWKNGGEWLMKYFYIANELSSVKDDDMSSEISYLVPDFIQDLEIKFMNSDNAHKTYYCELFERLILLLRTTGYTHAILHNKIITIAPYNDV</sequence>
<dbReference type="Pfam" id="PF12110">
    <property type="entry name" value="Nup96"/>
    <property type="match status" value="1"/>
</dbReference>
<dbReference type="Pfam" id="PF21240">
    <property type="entry name" value="Nup98_GLEBS"/>
    <property type="match status" value="1"/>
</dbReference>
<feature type="region of interest" description="Disordered" evidence="12">
    <location>
        <begin position="210"/>
        <end position="252"/>
    </location>
</feature>
<dbReference type="InterPro" id="IPR007230">
    <property type="entry name" value="Nup98_auto-Pept-S59_dom"/>
</dbReference>
<dbReference type="PANTHER" id="PTHR23198">
    <property type="entry name" value="NUCLEOPORIN"/>
    <property type="match status" value="1"/>
</dbReference>
<keyword evidence="6" id="KW-0068">Autocatalytic cleavage</keyword>
<feature type="region of interest" description="Disordered" evidence="12">
    <location>
        <begin position="45"/>
        <end position="90"/>
    </location>
</feature>
<evidence type="ECO:0000259" key="13">
    <source>
        <dbReference type="PROSITE" id="PS51434"/>
    </source>
</evidence>
<dbReference type="FunFam" id="1.10.10.2360:FF:000001">
    <property type="entry name" value="Nuclear pore complex protein Nup98-Nup96"/>
    <property type="match status" value="1"/>
</dbReference>
<evidence type="ECO:0000256" key="12">
    <source>
        <dbReference type="SAM" id="MobiDB-lite"/>
    </source>
</evidence>
<proteinExistence type="inferred from homology"/>
<evidence type="ECO:0000256" key="9">
    <source>
        <dbReference type="ARBA" id="ARBA00023010"/>
    </source>
</evidence>
<dbReference type="GO" id="GO:0006606">
    <property type="term" value="P:protein import into nucleus"/>
    <property type="evidence" value="ECO:0007669"/>
    <property type="project" value="TreeGrafter"/>
</dbReference>
<dbReference type="PROSITE" id="PS51434">
    <property type="entry name" value="NUP_C"/>
    <property type="match status" value="1"/>
</dbReference>
<feature type="domain" description="Peptidase S59" evidence="13">
    <location>
        <begin position="723"/>
        <end position="869"/>
    </location>
</feature>
<keyword evidence="7" id="KW-0509">mRNA transport</keyword>
<dbReference type="PANTHER" id="PTHR23198:SF6">
    <property type="entry name" value="NUCLEAR PORE COMPLEX PROTEIN NUP98-NUP96"/>
    <property type="match status" value="1"/>
</dbReference>
<dbReference type="InterPro" id="IPR021967">
    <property type="entry name" value="Nup98_C"/>
</dbReference>
<dbReference type="GO" id="GO:0017056">
    <property type="term" value="F:structural constituent of nuclear pore"/>
    <property type="evidence" value="ECO:0007669"/>
    <property type="project" value="InterPro"/>
</dbReference>
<evidence type="ECO:0000256" key="7">
    <source>
        <dbReference type="ARBA" id="ARBA00022816"/>
    </source>
</evidence>
<feature type="compositionally biased region" description="Polar residues" evidence="12">
    <location>
        <begin position="70"/>
        <end position="90"/>
    </location>
</feature>
<keyword evidence="8" id="KW-0653">Protein transport</keyword>
<evidence type="ECO:0000256" key="11">
    <source>
        <dbReference type="ARBA" id="ARBA00023242"/>
    </source>
</evidence>
<feature type="compositionally biased region" description="Low complexity" evidence="12">
    <location>
        <begin position="47"/>
        <end position="69"/>
    </location>
</feature>
<dbReference type="GO" id="GO:0044614">
    <property type="term" value="C:nuclear pore cytoplasmic filaments"/>
    <property type="evidence" value="ECO:0007669"/>
    <property type="project" value="TreeGrafter"/>
</dbReference>
<feature type="compositionally biased region" description="Polar residues" evidence="12">
    <location>
        <begin position="215"/>
        <end position="246"/>
    </location>
</feature>
<dbReference type="Gene3D" id="3.30.1610.10">
    <property type="entry name" value="Peptidase S59, nucleoporin"/>
    <property type="match status" value="1"/>
</dbReference>
<dbReference type="Pfam" id="PF04096">
    <property type="entry name" value="Nucleoporin2"/>
    <property type="match status" value="1"/>
</dbReference>
<evidence type="ECO:0000256" key="8">
    <source>
        <dbReference type="ARBA" id="ARBA00022927"/>
    </source>
</evidence>
<name>A0A8D8W9A6_9HEMI</name>
<organism evidence="14">
    <name type="scientific">Cacopsylla melanoneura</name>
    <dbReference type="NCBI Taxonomy" id="428564"/>
    <lineage>
        <taxon>Eukaryota</taxon>
        <taxon>Metazoa</taxon>
        <taxon>Ecdysozoa</taxon>
        <taxon>Arthropoda</taxon>
        <taxon>Hexapoda</taxon>
        <taxon>Insecta</taxon>
        <taxon>Pterygota</taxon>
        <taxon>Neoptera</taxon>
        <taxon>Paraneoptera</taxon>
        <taxon>Hemiptera</taxon>
        <taxon>Sternorrhyncha</taxon>
        <taxon>Psylloidea</taxon>
        <taxon>Psyllidae</taxon>
        <taxon>Psyllinae</taxon>
        <taxon>Cacopsylla</taxon>
    </lineage>
</organism>